<dbReference type="GO" id="GO:0008061">
    <property type="term" value="F:chitin binding"/>
    <property type="evidence" value="ECO:0007669"/>
    <property type="project" value="UniProtKB-UniRule"/>
</dbReference>
<evidence type="ECO:0000313" key="7">
    <source>
        <dbReference type="EMBL" id="CAF1012350.1"/>
    </source>
</evidence>
<evidence type="ECO:0000259" key="6">
    <source>
        <dbReference type="PROSITE" id="PS50941"/>
    </source>
</evidence>
<evidence type="ECO:0000256" key="1">
    <source>
        <dbReference type="ARBA" id="ARBA00022669"/>
    </source>
</evidence>
<organism evidence="7 9">
    <name type="scientific">Didymodactylos carnosus</name>
    <dbReference type="NCBI Taxonomy" id="1234261"/>
    <lineage>
        <taxon>Eukaryota</taxon>
        <taxon>Metazoa</taxon>
        <taxon>Spiralia</taxon>
        <taxon>Gnathifera</taxon>
        <taxon>Rotifera</taxon>
        <taxon>Eurotatoria</taxon>
        <taxon>Bdelloidea</taxon>
        <taxon>Philodinida</taxon>
        <taxon>Philodinidae</taxon>
        <taxon>Didymodactylos</taxon>
    </lineage>
</organism>
<dbReference type="AlphaFoldDB" id="A0A814HNI3"/>
<dbReference type="GO" id="GO:0051707">
    <property type="term" value="P:response to other organism"/>
    <property type="evidence" value="ECO:0007669"/>
    <property type="project" value="UniProtKB-ARBA"/>
</dbReference>
<sequence>MFMTVLLLVLSVQFIVTEGDGSSKCAPNECLSQYGYCGTNSTYCGEGCKGGPCTNSKTTVAPASKCAPNECLSQYGYCGTNSTYCGEGCKGGPCLSGSSNTAAPPTPGTSATVSSVFDENVFKCIFSELDSATLTKRFDGLKTAASKMKWTPADDKQEIAAFLAHVSHETDGLKTYIEYCKSQGTCDNYQKSPGCSVQAKPGKQYFGRGWLQLSYPCNYEACGKAIGLDLLSDPDLVNSSDEVAAQTGIWFWQSNGLGPLAVADKFGETTKKLNVYEYIMTDKISIAKKYFELSNEHKLNDIFELFDENATYETQYLNKTEFNGLNEIKQMMKTFFNETVPDVQWFVESDFKIDTINFNSNLIKNYHLGDAVVADFKRLSKQNEEFNDKHGRQWVCVNDLGKIYHMKVITNQ</sequence>
<keyword evidence="9" id="KW-1185">Reference proteome</keyword>
<dbReference type="CDD" id="cd00325">
    <property type="entry name" value="chitinase_GH19"/>
    <property type="match status" value="1"/>
</dbReference>
<dbReference type="SUPFAM" id="SSF57016">
    <property type="entry name" value="Plant lectins/antimicrobial peptides"/>
    <property type="match status" value="2"/>
</dbReference>
<dbReference type="EMBL" id="CAJOBC010003438">
    <property type="protein sequence ID" value="CAF3783727.1"/>
    <property type="molecule type" value="Genomic_DNA"/>
</dbReference>
<dbReference type="InterPro" id="IPR023346">
    <property type="entry name" value="Lysozyme-like_dom_sf"/>
</dbReference>
<protein>
    <recommendedName>
        <fullName evidence="6">Chitin-binding type-1 domain-containing protein</fullName>
    </recommendedName>
</protein>
<proteinExistence type="predicted"/>
<dbReference type="Proteomes" id="UP000663829">
    <property type="component" value="Unassembled WGS sequence"/>
</dbReference>
<dbReference type="PANTHER" id="PTHR22595">
    <property type="entry name" value="CHITINASE-RELATED"/>
    <property type="match status" value="1"/>
</dbReference>
<evidence type="ECO:0000256" key="4">
    <source>
        <dbReference type="PROSITE-ProRule" id="PRU00261"/>
    </source>
</evidence>
<dbReference type="InterPro" id="IPR001002">
    <property type="entry name" value="Chitin-bd_1"/>
</dbReference>
<feature type="signal peptide" evidence="5">
    <location>
        <begin position="1"/>
        <end position="19"/>
    </location>
</feature>
<dbReference type="PANTHER" id="PTHR22595:SF79">
    <property type="entry name" value="CHITINASE 12"/>
    <property type="match status" value="1"/>
</dbReference>
<dbReference type="GO" id="GO:0016998">
    <property type="term" value="P:cell wall macromolecule catabolic process"/>
    <property type="evidence" value="ECO:0007669"/>
    <property type="project" value="InterPro"/>
</dbReference>
<evidence type="ECO:0000256" key="2">
    <source>
        <dbReference type="ARBA" id="ARBA00022821"/>
    </source>
</evidence>
<name>A0A814HNI3_9BILA</name>
<accession>A0A814HNI3</accession>
<dbReference type="EMBL" id="CAJNOQ010003438">
    <property type="protein sequence ID" value="CAF1012350.1"/>
    <property type="molecule type" value="Genomic_DNA"/>
</dbReference>
<feature type="chain" id="PRO_5035600101" description="Chitin-binding type-1 domain-containing protein" evidence="5">
    <location>
        <begin position="20"/>
        <end position="412"/>
    </location>
</feature>
<comment type="caution">
    <text evidence="7">The sequence shown here is derived from an EMBL/GenBank/DDBJ whole genome shotgun (WGS) entry which is preliminary data.</text>
</comment>
<evidence type="ECO:0000256" key="5">
    <source>
        <dbReference type="SAM" id="SignalP"/>
    </source>
</evidence>
<keyword evidence="2" id="KW-0611">Plant defense</keyword>
<evidence type="ECO:0000256" key="3">
    <source>
        <dbReference type="ARBA" id="ARBA00023157"/>
    </source>
</evidence>
<evidence type="ECO:0000313" key="9">
    <source>
        <dbReference type="Proteomes" id="UP000663829"/>
    </source>
</evidence>
<dbReference type="GO" id="GO:0006032">
    <property type="term" value="P:chitin catabolic process"/>
    <property type="evidence" value="ECO:0007669"/>
    <property type="project" value="InterPro"/>
</dbReference>
<dbReference type="OrthoDB" id="5985073at2759"/>
<dbReference type="GO" id="GO:0004568">
    <property type="term" value="F:chitinase activity"/>
    <property type="evidence" value="ECO:0007669"/>
    <property type="project" value="InterPro"/>
</dbReference>
<dbReference type="InterPro" id="IPR036861">
    <property type="entry name" value="Endochitinase-like_sf"/>
</dbReference>
<feature type="disulfide bond" evidence="4">
    <location>
        <begin position="71"/>
        <end position="85"/>
    </location>
</feature>
<dbReference type="Gene3D" id="1.10.530.10">
    <property type="match status" value="1"/>
</dbReference>
<reference evidence="7" key="1">
    <citation type="submission" date="2021-02" db="EMBL/GenBank/DDBJ databases">
        <authorList>
            <person name="Nowell W R."/>
        </authorList>
    </citation>
    <scope>NUCLEOTIDE SEQUENCE</scope>
</reference>
<dbReference type="InterPro" id="IPR000726">
    <property type="entry name" value="Glyco_hydro_19_cat"/>
</dbReference>
<feature type="disulfide bond" evidence="4">
    <location>
        <begin position="66"/>
        <end position="78"/>
    </location>
</feature>
<dbReference type="Proteomes" id="UP000681722">
    <property type="component" value="Unassembled WGS sequence"/>
</dbReference>
<evidence type="ECO:0000313" key="8">
    <source>
        <dbReference type="EMBL" id="CAF3783727.1"/>
    </source>
</evidence>
<feature type="domain" description="Chitin-binding type-1" evidence="6">
    <location>
        <begin position="41"/>
        <end position="96"/>
    </location>
</feature>
<keyword evidence="3 4" id="KW-1015">Disulfide bond</keyword>
<keyword evidence="1 4" id="KW-0147">Chitin-binding</keyword>
<dbReference type="SUPFAM" id="SSF53955">
    <property type="entry name" value="Lysozyme-like"/>
    <property type="match status" value="1"/>
</dbReference>
<dbReference type="Pfam" id="PF00182">
    <property type="entry name" value="Glyco_hydro_19"/>
    <property type="match status" value="1"/>
</dbReference>
<gene>
    <name evidence="7" type="ORF">GPM918_LOCUS14334</name>
    <name evidence="8" type="ORF">SRO942_LOCUS14334</name>
</gene>
<dbReference type="GO" id="GO:0006952">
    <property type="term" value="P:defense response"/>
    <property type="evidence" value="ECO:0007669"/>
    <property type="project" value="UniProtKB-KW"/>
</dbReference>
<dbReference type="InterPro" id="IPR032710">
    <property type="entry name" value="NTF2-like_dom_sf"/>
</dbReference>
<dbReference type="Gene3D" id="3.10.450.50">
    <property type="match status" value="1"/>
</dbReference>
<comment type="caution">
    <text evidence="4">Lacks conserved residue(s) required for the propagation of feature annotation.</text>
</comment>
<keyword evidence="5" id="KW-0732">Signal</keyword>
<dbReference type="SUPFAM" id="SSF54427">
    <property type="entry name" value="NTF2-like"/>
    <property type="match status" value="1"/>
</dbReference>
<dbReference type="SMART" id="SM00270">
    <property type="entry name" value="ChtBD1"/>
    <property type="match status" value="2"/>
</dbReference>
<dbReference type="Gene3D" id="3.30.60.10">
    <property type="entry name" value="Endochitinase-like"/>
    <property type="match status" value="2"/>
</dbReference>
<dbReference type="Pfam" id="PF00187">
    <property type="entry name" value="Chitin_bind_1"/>
    <property type="match status" value="2"/>
</dbReference>
<dbReference type="PROSITE" id="PS50941">
    <property type="entry name" value="CHIT_BIND_I_2"/>
    <property type="match status" value="1"/>
</dbReference>
<dbReference type="CDD" id="cd00035">
    <property type="entry name" value="ChtBD1"/>
    <property type="match status" value="2"/>
</dbReference>